<sequence>MCTFPMSPRRRVAPSVTGWASFVPGWLLPVSTIDVPISTLTRSRIPVTVHESAAGRHLRHVSSLALLMINGEPPCVIIGTLCDWLPYPAARHQCQTCQRRQLDSSSRPPLLCEAGPLWSNELKPGLALVLALALGPQCWMLLNPLPRPPAGSPSHRSARGTNPYLALIAVLAFSLAILIIRVISLWDAVLDGSYALFTLGRPRQFALAMQEQQSTLDKGHSSLMSQRREQSVLLPHARFRHSATDHDWQRLAMSSQITTFQNDFPPPASAPHSAFVQLYRDNCIRVTLSTRFRQVHHHAAWQPSLTRHFYIDATPLLNCPVKSCRRSRKLGARQACQRCATPQRFGDELMAEL</sequence>
<dbReference type="EMBL" id="FP929127">
    <property type="protein sequence ID" value="CBX96096.1"/>
    <property type="molecule type" value="Genomic_DNA"/>
</dbReference>
<dbReference type="HOGENOM" id="CLU_785429_0_0_1"/>
<dbReference type="InParanoid" id="E4ZWX0"/>
<protein>
    <submittedName>
        <fullName evidence="2">Predicted protein</fullName>
    </submittedName>
</protein>
<evidence type="ECO:0000313" key="3">
    <source>
        <dbReference type="Proteomes" id="UP000002668"/>
    </source>
</evidence>
<name>E4ZWX0_LEPMJ</name>
<keyword evidence="1" id="KW-1133">Transmembrane helix</keyword>
<dbReference type="AlphaFoldDB" id="E4ZWX0"/>
<accession>E4ZWX0</accession>
<keyword evidence="1" id="KW-0472">Membrane</keyword>
<reference evidence="3" key="1">
    <citation type="journal article" date="2011" name="Nat. Commun.">
        <title>Effector diversification within compartments of the Leptosphaeria maculans genome affected by Repeat-Induced Point mutations.</title>
        <authorList>
            <person name="Rouxel T."/>
            <person name="Grandaubert J."/>
            <person name="Hane J.K."/>
            <person name="Hoede C."/>
            <person name="van de Wouw A.P."/>
            <person name="Couloux A."/>
            <person name="Dominguez V."/>
            <person name="Anthouard V."/>
            <person name="Bally P."/>
            <person name="Bourras S."/>
            <person name="Cozijnsen A.J."/>
            <person name="Ciuffetti L.M."/>
            <person name="Degrave A."/>
            <person name="Dilmaghani A."/>
            <person name="Duret L."/>
            <person name="Fudal I."/>
            <person name="Goodwin S.B."/>
            <person name="Gout L."/>
            <person name="Glaser N."/>
            <person name="Linglin J."/>
            <person name="Kema G.H.J."/>
            <person name="Lapalu N."/>
            <person name="Lawrence C.B."/>
            <person name="May K."/>
            <person name="Meyer M."/>
            <person name="Ollivier B."/>
            <person name="Poulain J."/>
            <person name="Schoch C.L."/>
            <person name="Simon A."/>
            <person name="Spatafora J.W."/>
            <person name="Stachowiak A."/>
            <person name="Turgeon B.G."/>
            <person name="Tyler B.M."/>
            <person name="Vincent D."/>
            <person name="Weissenbach J."/>
            <person name="Amselem J."/>
            <person name="Quesneville H."/>
            <person name="Oliver R.P."/>
            <person name="Wincker P."/>
            <person name="Balesdent M.-H."/>
            <person name="Howlett B.J."/>
        </authorList>
    </citation>
    <scope>NUCLEOTIDE SEQUENCE [LARGE SCALE GENOMIC DNA]</scope>
    <source>
        <strain evidence="3">JN3 / isolate v23.1.3 / race Av1-4-5-6-7-8</strain>
    </source>
</reference>
<dbReference type="VEuPathDB" id="FungiDB:LEMA_P032480.1"/>
<organism evidence="3">
    <name type="scientific">Leptosphaeria maculans (strain JN3 / isolate v23.1.3 / race Av1-4-5-6-7-8)</name>
    <name type="common">Blackleg fungus</name>
    <name type="synonym">Phoma lingam</name>
    <dbReference type="NCBI Taxonomy" id="985895"/>
    <lineage>
        <taxon>Eukaryota</taxon>
        <taxon>Fungi</taxon>
        <taxon>Dikarya</taxon>
        <taxon>Ascomycota</taxon>
        <taxon>Pezizomycotina</taxon>
        <taxon>Dothideomycetes</taxon>
        <taxon>Pleosporomycetidae</taxon>
        <taxon>Pleosporales</taxon>
        <taxon>Pleosporineae</taxon>
        <taxon>Leptosphaeriaceae</taxon>
        <taxon>Plenodomus</taxon>
        <taxon>Plenodomus lingam/Leptosphaeria maculans species complex</taxon>
    </lineage>
</organism>
<keyword evidence="1" id="KW-0812">Transmembrane</keyword>
<evidence type="ECO:0000313" key="2">
    <source>
        <dbReference type="EMBL" id="CBX96096.1"/>
    </source>
</evidence>
<gene>
    <name evidence="2" type="ORF">LEMA_P032480.1</name>
</gene>
<dbReference type="Proteomes" id="UP000002668">
    <property type="component" value="Genome"/>
</dbReference>
<evidence type="ECO:0000256" key="1">
    <source>
        <dbReference type="SAM" id="Phobius"/>
    </source>
</evidence>
<proteinExistence type="predicted"/>
<feature type="transmembrane region" description="Helical" evidence="1">
    <location>
        <begin position="162"/>
        <end position="183"/>
    </location>
</feature>
<keyword evidence="3" id="KW-1185">Reference proteome</keyword>